<feature type="non-terminal residue" evidence="1">
    <location>
        <position position="102"/>
    </location>
</feature>
<dbReference type="SUPFAM" id="SSF48295">
    <property type="entry name" value="TrpR-like"/>
    <property type="match status" value="1"/>
</dbReference>
<gene>
    <name evidence="1" type="ORF">SAMN02745131_00798</name>
</gene>
<dbReference type="STRING" id="1121884.SAMN02745131_00798"/>
<accession>A0A1M4VBC8</accession>
<reference evidence="1 2" key="1">
    <citation type="submission" date="2016-11" db="EMBL/GenBank/DDBJ databases">
        <authorList>
            <person name="Jaros S."/>
            <person name="Januszkiewicz K."/>
            <person name="Wedrychowicz H."/>
        </authorList>
    </citation>
    <scope>NUCLEOTIDE SEQUENCE [LARGE SCALE GENOMIC DNA]</scope>
    <source>
        <strain evidence="1 2">DSM 18119</strain>
    </source>
</reference>
<dbReference type="Proteomes" id="UP000184048">
    <property type="component" value="Unassembled WGS sequence"/>
</dbReference>
<dbReference type="GO" id="GO:0043565">
    <property type="term" value="F:sequence-specific DNA binding"/>
    <property type="evidence" value="ECO:0007669"/>
    <property type="project" value="InterPro"/>
</dbReference>
<dbReference type="InterPro" id="IPR010921">
    <property type="entry name" value="Trp_repressor/repl_initiator"/>
</dbReference>
<evidence type="ECO:0000313" key="2">
    <source>
        <dbReference type="Proteomes" id="UP000184048"/>
    </source>
</evidence>
<name>A0A1M4VBC8_9BACT</name>
<keyword evidence="2" id="KW-1185">Reference proteome</keyword>
<sequence>MERFIKKHGKRWVWSPTFKMHLARTVLDKGLSYLEAAELFNIKRVKTVGEWVKQFRKELAGSNAIDMVTQSSPTGAVDLSLSDHITELQRSLDNAVLANTAL</sequence>
<dbReference type="AlphaFoldDB" id="A0A1M4VBC8"/>
<dbReference type="EMBL" id="FQUU01000003">
    <property type="protein sequence ID" value="SHE66207.1"/>
    <property type="molecule type" value="Genomic_DNA"/>
</dbReference>
<evidence type="ECO:0000313" key="1">
    <source>
        <dbReference type="EMBL" id="SHE66207.1"/>
    </source>
</evidence>
<dbReference type="OrthoDB" id="9803878at2"/>
<organism evidence="1 2">
    <name type="scientific">Flavisolibacter ginsengisoli DSM 18119</name>
    <dbReference type="NCBI Taxonomy" id="1121884"/>
    <lineage>
        <taxon>Bacteria</taxon>
        <taxon>Pseudomonadati</taxon>
        <taxon>Bacteroidota</taxon>
        <taxon>Chitinophagia</taxon>
        <taxon>Chitinophagales</taxon>
        <taxon>Chitinophagaceae</taxon>
        <taxon>Flavisolibacter</taxon>
    </lineage>
</organism>
<proteinExistence type="predicted"/>
<protein>
    <submittedName>
        <fullName evidence="1">Uncharacterized protein</fullName>
    </submittedName>
</protein>